<dbReference type="GeneID" id="68867737"/>
<name>A0AAQ4CW15_9CREN</name>
<evidence type="ECO:0000313" key="3">
    <source>
        <dbReference type="Proteomes" id="UP001319921"/>
    </source>
</evidence>
<evidence type="ECO:0000313" key="2">
    <source>
        <dbReference type="EMBL" id="BDB99996.1"/>
    </source>
</evidence>
<sequence length="236" mass="26952">MKLGLQSYSLRKMSYEKALETISKLGINYVEAYPRHLPINEDINKVRSLHEKYNLRLIAHGVNHLSKNEKELDAIFDFARKAGIEVITADPDEDSLELVSDLAKQYDIKIGIHNHGPFHRWGSFKKIYQAIKNLDFRVGMCLDLAHLARYGENPIEAIETLRERVYDIHLKDIDAKGNDVIVGTGILDIRSFFRKLKELKLLDGIPIMIEYEPNPEDPINGIAKSLDFVRGIISGL</sequence>
<dbReference type="KEGG" id="scas:SACC_30130"/>
<keyword evidence="3" id="KW-1185">Reference proteome</keyword>
<dbReference type="RefSeq" id="WP_229570644.1">
    <property type="nucleotide sequence ID" value="NZ_AP025226.1"/>
</dbReference>
<gene>
    <name evidence="2" type="ORF">SACC_30130</name>
</gene>
<dbReference type="Gene3D" id="3.20.20.150">
    <property type="entry name" value="Divalent-metal-dependent TIM barrel enzymes"/>
    <property type="match status" value="1"/>
</dbReference>
<dbReference type="Proteomes" id="UP001319921">
    <property type="component" value="Chromosome"/>
</dbReference>
<dbReference type="SUPFAM" id="SSF51658">
    <property type="entry name" value="Xylose isomerase-like"/>
    <property type="match status" value="1"/>
</dbReference>
<dbReference type="PANTHER" id="PTHR12110">
    <property type="entry name" value="HYDROXYPYRUVATE ISOMERASE"/>
    <property type="match status" value="1"/>
</dbReference>
<feature type="domain" description="Xylose isomerase-like TIM barrel" evidence="1">
    <location>
        <begin position="20"/>
        <end position="230"/>
    </location>
</feature>
<protein>
    <recommendedName>
        <fullName evidence="1">Xylose isomerase-like TIM barrel domain-containing protein</fullName>
    </recommendedName>
</protein>
<dbReference type="Pfam" id="PF01261">
    <property type="entry name" value="AP_endonuc_2"/>
    <property type="match status" value="1"/>
</dbReference>
<dbReference type="PANTHER" id="PTHR12110:SF41">
    <property type="entry name" value="INOSOSE DEHYDRATASE"/>
    <property type="match status" value="1"/>
</dbReference>
<dbReference type="InterPro" id="IPR036237">
    <property type="entry name" value="Xyl_isomerase-like_sf"/>
</dbReference>
<dbReference type="InterPro" id="IPR013022">
    <property type="entry name" value="Xyl_isomerase-like_TIM-brl"/>
</dbReference>
<accession>A0AAQ4CW15</accession>
<dbReference type="EMBL" id="AP025226">
    <property type="protein sequence ID" value="BDB99996.1"/>
    <property type="molecule type" value="Genomic_DNA"/>
</dbReference>
<organism evidence="2 3">
    <name type="scientific">Saccharolobus caldissimus</name>
    <dbReference type="NCBI Taxonomy" id="1702097"/>
    <lineage>
        <taxon>Archaea</taxon>
        <taxon>Thermoproteota</taxon>
        <taxon>Thermoprotei</taxon>
        <taxon>Sulfolobales</taxon>
        <taxon>Sulfolobaceae</taxon>
        <taxon>Saccharolobus</taxon>
    </lineage>
</organism>
<proteinExistence type="predicted"/>
<reference evidence="2 3" key="1">
    <citation type="journal article" date="2022" name="Microbiol. Resour. Announc.">
        <title>Complete Genome Sequence of the Hyperthermophilic and Acidophilic Archaeon Saccharolobus caldissimus Strain HS-3T.</title>
        <authorList>
            <person name="Sakai H.D."/>
            <person name="Kurosawa N."/>
        </authorList>
    </citation>
    <scope>NUCLEOTIDE SEQUENCE [LARGE SCALE GENOMIC DNA]</scope>
    <source>
        <strain evidence="2 3">JCM32116</strain>
    </source>
</reference>
<dbReference type="AlphaFoldDB" id="A0AAQ4CW15"/>
<dbReference type="InterPro" id="IPR050312">
    <property type="entry name" value="IolE/XylAMocC-like"/>
</dbReference>
<evidence type="ECO:0000259" key="1">
    <source>
        <dbReference type="Pfam" id="PF01261"/>
    </source>
</evidence>